<sequence length="94" mass="11617">MKKQIRYYFTDFWSSFDFTDCFWYIFSEYDLILNIFDYAFSLSNIQCDDHTFRLYGNSKMYVNRKILEKRMNMKIKSIGLDNRLIRSVMTRLLK</sequence>
<proteinExistence type="predicted"/>
<dbReference type="RefSeq" id="WP_028729230.1">
    <property type="nucleotide sequence ID" value="NZ_KE386763.1"/>
</dbReference>
<protein>
    <submittedName>
        <fullName evidence="1">Uncharacterized protein</fullName>
    </submittedName>
</protein>
<evidence type="ECO:0000313" key="1">
    <source>
        <dbReference type="EMBL" id="KKB49199.1"/>
    </source>
</evidence>
<evidence type="ECO:0000313" key="2">
    <source>
        <dbReference type="Proteomes" id="UP000033035"/>
    </source>
</evidence>
<gene>
    <name evidence="1" type="ORF">HMPREF1536_04263</name>
</gene>
<keyword evidence="2" id="KW-1185">Reference proteome</keyword>
<comment type="caution">
    <text evidence="1">The sequence shown here is derived from an EMBL/GenBank/DDBJ whole genome shotgun (WGS) entry which is preliminary data.</text>
</comment>
<dbReference type="PATRIC" id="fig|1203610.3.peg.4339"/>
<organism evidence="1 2">
    <name type="scientific">Parabacteroides gordonii MS-1 = DSM 23371</name>
    <dbReference type="NCBI Taxonomy" id="1203610"/>
    <lineage>
        <taxon>Bacteria</taxon>
        <taxon>Pseudomonadati</taxon>
        <taxon>Bacteroidota</taxon>
        <taxon>Bacteroidia</taxon>
        <taxon>Bacteroidales</taxon>
        <taxon>Tannerellaceae</taxon>
        <taxon>Parabacteroides</taxon>
    </lineage>
</organism>
<dbReference type="AlphaFoldDB" id="A0A0F5IUH8"/>
<dbReference type="HOGENOM" id="CLU_2383505_0_0_10"/>
<dbReference type="STRING" id="1203610.HMPREF1536_04263"/>
<dbReference type="Proteomes" id="UP000033035">
    <property type="component" value="Unassembled WGS sequence"/>
</dbReference>
<reference evidence="1 2" key="1">
    <citation type="submission" date="2013-04" db="EMBL/GenBank/DDBJ databases">
        <title>The Genome Sequence of Parabacteroides gordonii DSM 23371.</title>
        <authorList>
            <consortium name="The Broad Institute Genomics Platform"/>
            <person name="Earl A."/>
            <person name="Ward D."/>
            <person name="Feldgarden M."/>
            <person name="Gevers D."/>
            <person name="Martens E."/>
            <person name="Sakamoto M."/>
            <person name="Benno Y."/>
            <person name="Suzuki N."/>
            <person name="Matsunaga N."/>
            <person name="Koshihara K."/>
            <person name="Seki M."/>
            <person name="Komiya H."/>
            <person name="Walker B."/>
            <person name="Young S."/>
            <person name="Zeng Q."/>
            <person name="Gargeya S."/>
            <person name="Fitzgerald M."/>
            <person name="Haas B."/>
            <person name="Abouelleil A."/>
            <person name="Allen A.W."/>
            <person name="Alvarado L."/>
            <person name="Arachchi H.M."/>
            <person name="Berlin A.M."/>
            <person name="Chapman S.B."/>
            <person name="Gainer-Dewar J."/>
            <person name="Goldberg J."/>
            <person name="Griggs A."/>
            <person name="Gujja S."/>
            <person name="Hansen M."/>
            <person name="Howarth C."/>
            <person name="Imamovic A."/>
            <person name="Ireland A."/>
            <person name="Larimer J."/>
            <person name="McCowan C."/>
            <person name="Murphy C."/>
            <person name="Pearson M."/>
            <person name="Poon T.W."/>
            <person name="Priest M."/>
            <person name="Roberts A."/>
            <person name="Saif S."/>
            <person name="Shea T."/>
            <person name="Sisk P."/>
            <person name="Sykes S."/>
            <person name="Wortman J."/>
            <person name="Nusbaum C."/>
            <person name="Birren B."/>
        </authorList>
    </citation>
    <scope>NUCLEOTIDE SEQUENCE [LARGE SCALE GENOMIC DNA]</scope>
    <source>
        <strain evidence="1 2">MS-1</strain>
    </source>
</reference>
<name>A0A0F5IUH8_9BACT</name>
<dbReference type="EMBL" id="AQHW01000025">
    <property type="protein sequence ID" value="KKB49199.1"/>
    <property type="molecule type" value="Genomic_DNA"/>
</dbReference>
<accession>A0A0F5IUH8</accession>